<keyword evidence="2" id="KW-1185">Reference proteome</keyword>
<proteinExistence type="predicted"/>
<name>A0ACC0XTV9_9ROSI</name>
<sequence>MMNPFICKTLISLYLKNSLHLRKPPITYSISLHFFSTSSSRSKSKISLADYLINQHSFSPEAALKVSSLQTHLKNPEKLDSILSFLKESGFSDTRIEIIVRRTPKILSSSLDRTIKPKIKILQDLGLSSTDIVEILTADPWFLTRSVKKVILPSISVLNSVLGSNADFGKIIKRGGWFLKLDLEKTLIPNIEILKGCGIASSQIVRFICSFPRLFLHKPDGIRNFVKRVDEMGFDRKSRTYLPAIRVISSMNKELWERKVNLFKRLGYSDDHILSIFRSTPQVFSTSEKKIEGITKLLLQRGNVDISLIADNPVLLLCSIEHRLKPRLEVFDLLTSVTILLQ</sequence>
<dbReference type="Proteomes" id="UP001163603">
    <property type="component" value="Chromosome 10"/>
</dbReference>
<dbReference type="EMBL" id="CM047745">
    <property type="protein sequence ID" value="KAJ0024951.1"/>
    <property type="molecule type" value="Genomic_DNA"/>
</dbReference>
<organism evidence="1 2">
    <name type="scientific">Pistacia integerrima</name>
    <dbReference type="NCBI Taxonomy" id="434235"/>
    <lineage>
        <taxon>Eukaryota</taxon>
        <taxon>Viridiplantae</taxon>
        <taxon>Streptophyta</taxon>
        <taxon>Embryophyta</taxon>
        <taxon>Tracheophyta</taxon>
        <taxon>Spermatophyta</taxon>
        <taxon>Magnoliopsida</taxon>
        <taxon>eudicotyledons</taxon>
        <taxon>Gunneridae</taxon>
        <taxon>Pentapetalae</taxon>
        <taxon>rosids</taxon>
        <taxon>malvids</taxon>
        <taxon>Sapindales</taxon>
        <taxon>Anacardiaceae</taxon>
        <taxon>Pistacia</taxon>
    </lineage>
</organism>
<gene>
    <name evidence="1" type="ORF">Pint_08323</name>
</gene>
<accession>A0ACC0XTV9</accession>
<evidence type="ECO:0000313" key="2">
    <source>
        <dbReference type="Proteomes" id="UP001163603"/>
    </source>
</evidence>
<protein>
    <submittedName>
        <fullName evidence="1">Uncharacterized protein</fullName>
    </submittedName>
</protein>
<evidence type="ECO:0000313" key="1">
    <source>
        <dbReference type="EMBL" id="KAJ0024951.1"/>
    </source>
</evidence>
<reference evidence="2" key="1">
    <citation type="journal article" date="2023" name="G3 (Bethesda)">
        <title>Genome assembly and association tests identify interacting loci associated with vigor, precocity, and sex in interspecific pistachio rootstocks.</title>
        <authorList>
            <person name="Palmer W."/>
            <person name="Jacygrad E."/>
            <person name="Sagayaradj S."/>
            <person name="Cavanaugh K."/>
            <person name="Han R."/>
            <person name="Bertier L."/>
            <person name="Beede B."/>
            <person name="Kafkas S."/>
            <person name="Golino D."/>
            <person name="Preece J."/>
            <person name="Michelmore R."/>
        </authorList>
    </citation>
    <scope>NUCLEOTIDE SEQUENCE [LARGE SCALE GENOMIC DNA]</scope>
</reference>
<comment type="caution">
    <text evidence="1">The sequence shown here is derived from an EMBL/GenBank/DDBJ whole genome shotgun (WGS) entry which is preliminary data.</text>
</comment>